<evidence type="ECO:0000313" key="1">
    <source>
        <dbReference type="EMBL" id="KAI5654825.1"/>
    </source>
</evidence>
<comment type="caution">
    <text evidence="1">The sequence shown here is derived from an EMBL/GenBank/DDBJ whole genome shotgun (WGS) entry which is preliminary data.</text>
</comment>
<sequence>MINDAVFRSSVASLAVIVVIVGLYTFSLKKMLATYLFGMFAVCGVILPDWEFFDRSFSQWCTPINVESVHSLPSAPGNYQNASTRFKMYPIRMAVYAMVYGFVFYKWWMIVSK</sequence>
<reference evidence="2" key="1">
    <citation type="journal article" date="2023" name="Nat. Plants">
        <title>Single-cell RNA sequencing provides a high-resolution roadmap for understanding the multicellular compartmentation of specialized metabolism.</title>
        <authorList>
            <person name="Sun S."/>
            <person name="Shen X."/>
            <person name="Li Y."/>
            <person name="Li Y."/>
            <person name="Wang S."/>
            <person name="Li R."/>
            <person name="Zhang H."/>
            <person name="Shen G."/>
            <person name="Guo B."/>
            <person name="Wei J."/>
            <person name="Xu J."/>
            <person name="St-Pierre B."/>
            <person name="Chen S."/>
            <person name="Sun C."/>
        </authorList>
    </citation>
    <scope>NUCLEOTIDE SEQUENCE [LARGE SCALE GENOMIC DNA]</scope>
</reference>
<proteinExistence type="predicted"/>
<name>A0ACC0A2R1_CATRO</name>
<keyword evidence="2" id="KW-1185">Reference proteome</keyword>
<evidence type="ECO:0000313" key="2">
    <source>
        <dbReference type="Proteomes" id="UP001060085"/>
    </source>
</evidence>
<organism evidence="1 2">
    <name type="scientific">Catharanthus roseus</name>
    <name type="common">Madagascar periwinkle</name>
    <name type="synonym">Vinca rosea</name>
    <dbReference type="NCBI Taxonomy" id="4058"/>
    <lineage>
        <taxon>Eukaryota</taxon>
        <taxon>Viridiplantae</taxon>
        <taxon>Streptophyta</taxon>
        <taxon>Embryophyta</taxon>
        <taxon>Tracheophyta</taxon>
        <taxon>Spermatophyta</taxon>
        <taxon>Magnoliopsida</taxon>
        <taxon>eudicotyledons</taxon>
        <taxon>Gunneridae</taxon>
        <taxon>Pentapetalae</taxon>
        <taxon>asterids</taxon>
        <taxon>lamiids</taxon>
        <taxon>Gentianales</taxon>
        <taxon>Apocynaceae</taxon>
        <taxon>Rauvolfioideae</taxon>
        <taxon>Vinceae</taxon>
        <taxon>Catharanthinae</taxon>
        <taxon>Catharanthus</taxon>
    </lineage>
</organism>
<dbReference type="EMBL" id="CM044707">
    <property type="protein sequence ID" value="KAI5654825.1"/>
    <property type="molecule type" value="Genomic_DNA"/>
</dbReference>
<dbReference type="Proteomes" id="UP001060085">
    <property type="component" value="Linkage Group LG07"/>
</dbReference>
<gene>
    <name evidence="1" type="ORF">M9H77_32012</name>
</gene>
<protein>
    <submittedName>
        <fullName evidence="1">Uncharacterized protein</fullName>
    </submittedName>
</protein>
<accession>A0ACC0A2R1</accession>